<keyword evidence="1" id="KW-0812">Transmembrane</keyword>
<keyword evidence="4" id="KW-1185">Reference proteome</keyword>
<keyword evidence="2" id="KW-0732">Signal</keyword>
<gene>
    <name evidence="3" type="ORF">GFSPODELE1_LOCUS1940</name>
</gene>
<keyword evidence="1" id="KW-0472">Membrane</keyword>
<protein>
    <recommendedName>
        <fullName evidence="5">Extracellular membrane protein CFEM domain-containing protein</fullName>
    </recommendedName>
</protein>
<sequence length="187" mass="19523">MQLLAFLAVFSVLFAGKVLALSITFPGGSLSNLPPSQFFNFNDPDVMNTCQKDCAPAIDAIRNCGDTDDACLCSSNATIPAITSCHQCVFGDLIHKRKLASDPREDSTPALTAYQTSCLSSPINGTLLDASRPAPDTFKSYKALFAITVPPDWDGPFGQGLSMAATVITVIAGAGLGAGMIGVLISM</sequence>
<feature type="chain" id="PRO_5046177519" description="Extracellular membrane protein CFEM domain-containing protein" evidence="2">
    <location>
        <begin position="21"/>
        <end position="187"/>
    </location>
</feature>
<evidence type="ECO:0000313" key="3">
    <source>
        <dbReference type="EMBL" id="CAL1697991.1"/>
    </source>
</evidence>
<evidence type="ECO:0008006" key="5">
    <source>
        <dbReference type="Google" id="ProtNLM"/>
    </source>
</evidence>
<feature type="signal peptide" evidence="2">
    <location>
        <begin position="1"/>
        <end position="20"/>
    </location>
</feature>
<accession>A0ABP1CQR5</accession>
<organism evidence="3 4">
    <name type="scientific">Somion occarium</name>
    <dbReference type="NCBI Taxonomy" id="3059160"/>
    <lineage>
        <taxon>Eukaryota</taxon>
        <taxon>Fungi</taxon>
        <taxon>Dikarya</taxon>
        <taxon>Basidiomycota</taxon>
        <taxon>Agaricomycotina</taxon>
        <taxon>Agaricomycetes</taxon>
        <taxon>Polyporales</taxon>
        <taxon>Cerrenaceae</taxon>
        <taxon>Somion</taxon>
    </lineage>
</organism>
<feature type="transmembrane region" description="Helical" evidence="1">
    <location>
        <begin position="161"/>
        <end position="185"/>
    </location>
</feature>
<dbReference type="Proteomes" id="UP001497453">
    <property type="component" value="Chromosome 10"/>
</dbReference>
<name>A0ABP1CQR5_9APHY</name>
<evidence type="ECO:0000256" key="2">
    <source>
        <dbReference type="SAM" id="SignalP"/>
    </source>
</evidence>
<evidence type="ECO:0000313" key="4">
    <source>
        <dbReference type="Proteomes" id="UP001497453"/>
    </source>
</evidence>
<evidence type="ECO:0000256" key="1">
    <source>
        <dbReference type="SAM" id="Phobius"/>
    </source>
</evidence>
<reference evidence="4" key="1">
    <citation type="submission" date="2024-04" db="EMBL/GenBank/DDBJ databases">
        <authorList>
            <person name="Shaw F."/>
            <person name="Minotto A."/>
        </authorList>
    </citation>
    <scope>NUCLEOTIDE SEQUENCE [LARGE SCALE GENOMIC DNA]</scope>
</reference>
<dbReference type="EMBL" id="OZ037953">
    <property type="protein sequence ID" value="CAL1697991.1"/>
    <property type="molecule type" value="Genomic_DNA"/>
</dbReference>
<proteinExistence type="predicted"/>
<keyword evidence="1" id="KW-1133">Transmembrane helix</keyword>